<dbReference type="Pfam" id="PF00481">
    <property type="entry name" value="PP2C"/>
    <property type="match status" value="1"/>
</dbReference>
<proteinExistence type="predicted"/>
<keyword evidence="1" id="KW-0812">Transmembrane</keyword>
<protein>
    <recommendedName>
        <fullName evidence="2">PPM-type phosphatase domain-containing protein</fullName>
    </recommendedName>
</protein>
<dbReference type="Proteomes" id="UP001280121">
    <property type="component" value="Unassembled WGS sequence"/>
</dbReference>
<dbReference type="Gene3D" id="3.60.40.10">
    <property type="entry name" value="PPM-type phosphatase domain"/>
    <property type="match status" value="1"/>
</dbReference>
<evidence type="ECO:0000313" key="4">
    <source>
        <dbReference type="Proteomes" id="UP001280121"/>
    </source>
</evidence>
<sequence length="78" mass="8528">MAREANERGDLSSSSLLALSGSILFCWVACTVSFAALADEVIRIKNEHPDDSQCIANDRVKGRLKVTRAFGAVFLKQE</sequence>
<accession>A0AAE0CIL4</accession>
<comment type="caution">
    <text evidence="3">The sequence shown here is derived from an EMBL/GenBank/DDBJ whole genome shotgun (WGS) entry which is preliminary data.</text>
</comment>
<evidence type="ECO:0000259" key="2">
    <source>
        <dbReference type="Pfam" id="PF00481"/>
    </source>
</evidence>
<gene>
    <name evidence="3" type="ORF">Ddye_012427</name>
</gene>
<organism evidence="3 4">
    <name type="scientific">Dipteronia dyeriana</name>
    <dbReference type="NCBI Taxonomy" id="168575"/>
    <lineage>
        <taxon>Eukaryota</taxon>
        <taxon>Viridiplantae</taxon>
        <taxon>Streptophyta</taxon>
        <taxon>Embryophyta</taxon>
        <taxon>Tracheophyta</taxon>
        <taxon>Spermatophyta</taxon>
        <taxon>Magnoliopsida</taxon>
        <taxon>eudicotyledons</taxon>
        <taxon>Gunneridae</taxon>
        <taxon>Pentapetalae</taxon>
        <taxon>rosids</taxon>
        <taxon>malvids</taxon>
        <taxon>Sapindales</taxon>
        <taxon>Sapindaceae</taxon>
        <taxon>Hippocastanoideae</taxon>
        <taxon>Acereae</taxon>
        <taxon>Dipteronia</taxon>
    </lineage>
</organism>
<name>A0AAE0CIL4_9ROSI</name>
<feature type="domain" description="PPM-type phosphatase" evidence="2">
    <location>
        <begin position="37"/>
        <end position="77"/>
    </location>
</feature>
<dbReference type="InterPro" id="IPR001932">
    <property type="entry name" value="PPM-type_phosphatase-like_dom"/>
</dbReference>
<keyword evidence="4" id="KW-1185">Reference proteome</keyword>
<keyword evidence="1" id="KW-0472">Membrane</keyword>
<keyword evidence="1" id="KW-1133">Transmembrane helix</keyword>
<dbReference type="EMBL" id="JANJYI010000004">
    <property type="protein sequence ID" value="KAK2652571.1"/>
    <property type="molecule type" value="Genomic_DNA"/>
</dbReference>
<dbReference type="InterPro" id="IPR036457">
    <property type="entry name" value="PPM-type-like_dom_sf"/>
</dbReference>
<dbReference type="AlphaFoldDB" id="A0AAE0CIL4"/>
<evidence type="ECO:0000313" key="3">
    <source>
        <dbReference type="EMBL" id="KAK2652571.1"/>
    </source>
</evidence>
<feature type="transmembrane region" description="Helical" evidence="1">
    <location>
        <begin position="16"/>
        <end position="38"/>
    </location>
</feature>
<reference evidence="3" key="1">
    <citation type="journal article" date="2023" name="Plant J.">
        <title>Genome sequences and population genomics provide insights into the demographic history, inbreeding, and mutation load of two 'living fossil' tree species of Dipteronia.</title>
        <authorList>
            <person name="Feng Y."/>
            <person name="Comes H.P."/>
            <person name="Chen J."/>
            <person name="Zhu S."/>
            <person name="Lu R."/>
            <person name="Zhang X."/>
            <person name="Li P."/>
            <person name="Qiu J."/>
            <person name="Olsen K.M."/>
            <person name="Qiu Y."/>
        </authorList>
    </citation>
    <scope>NUCLEOTIDE SEQUENCE</scope>
    <source>
        <strain evidence="3">KIB01</strain>
    </source>
</reference>
<evidence type="ECO:0000256" key="1">
    <source>
        <dbReference type="SAM" id="Phobius"/>
    </source>
</evidence>